<dbReference type="PANTHER" id="PTHR11721:SF3">
    <property type="entry name" value="LARGE RIBOSOMAL SUBUNIT PROTEIN UL15"/>
    <property type="match status" value="1"/>
</dbReference>
<dbReference type="Gene3D" id="3.100.10.10">
    <property type="match status" value="1"/>
</dbReference>
<dbReference type="HAMAP" id="MF_01341">
    <property type="entry name" value="Ribosomal_uL15"/>
    <property type="match status" value="1"/>
</dbReference>
<dbReference type="EMBL" id="GEVM01020358">
    <property type="protein sequence ID" value="JAU85580.1"/>
    <property type="molecule type" value="Transcribed_RNA"/>
</dbReference>
<dbReference type="InterPro" id="IPR036227">
    <property type="entry name" value="Ribosomal_uL15/eL18_sf"/>
</dbReference>
<protein>
    <recommendedName>
        <fullName evidence="4">Large ribosomal subunit protein uL15</fullName>
    </recommendedName>
    <alternativeName>
        <fullName evidence="5">60S ribosomal protein L27a</fullName>
    </alternativeName>
</protein>
<dbReference type="GO" id="GO:0003735">
    <property type="term" value="F:structural constituent of ribosome"/>
    <property type="evidence" value="ECO:0007669"/>
    <property type="project" value="InterPro"/>
</dbReference>
<dbReference type="Gene3D" id="4.10.990.10">
    <property type="match status" value="1"/>
</dbReference>
<evidence type="ECO:0000256" key="7">
    <source>
        <dbReference type="SAM" id="MobiDB-lite"/>
    </source>
</evidence>
<keyword evidence="2 6" id="KW-0689">Ribosomal protein</keyword>
<keyword evidence="3 6" id="KW-0687">Ribonucleoprotein</keyword>
<dbReference type="GO" id="GO:0022625">
    <property type="term" value="C:cytosolic large ribosomal subunit"/>
    <property type="evidence" value="ECO:0007669"/>
    <property type="project" value="TreeGrafter"/>
</dbReference>
<evidence type="ECO:0000313" key="11">
    <source>
        <dbReference type="EMBL" id="JAU70359.1"/>
    </source>
</evidence>
<dbReference type="InterPro" id="IPR001196">
    <property type="entry name" value="Ribosomal_uL15_CS"/>
</dbReference>
<comment type="similarity">
    <text evidence="1 6">Belongs to the universal ribosomal protein uL15 family.</text>
</comment>
<proteinExistence type="inferred from homology"/>
<accession>A0A1J3HQ27</accession>
<evidence type="ECO:0000256" key="5">
    <source>
        <dbReference type="ARBA" id="ARBA00035527"/>
    </source>
</evidence>
<dbReference type="PANTHER" id="PTHR11721">
    <property type="entry name" value="60S RIBOSOMAL PROTEIN L27A"/>
    <property type="match status" value="1"/>
</dbReference>
<dbReference type="InterPro" id="IPR030878">
    <property type="entry name" value="Ribosomal_uL15"/>
</dbReference>
<gene>
    <name evidence="9" type="ORF">GA_TR4882_c0_g1_i1_g.16116</name>
    <name evidence="10" type="ORF">LC_TR1680_c0_g1_i1_g.5889</name>
    <name evidence="11" type="ORF">LE_TR16618_c0_g1_i1_g.53173</name>
    <name evidence="12" type="ORF">MP_TR13855_c0_g1_i1_g.40384</name>
</gene>
<evidence type="ECO:0000259" key="8">
    <source>
        <dbReference type="Pfam" id="PF00828"/>
    </source>
</evidence>
<evidence type="ECO:0000256" key="6">
    <source>
        <dbReference type="RuleBase" id="RU003888"/>
    </source>
</evidence>
<dbReference type="Pfam" id="PF00828">
    <property type="entry name" value="Ribosomal_L27A"/>
    <property type="match status" value="1"/>
</dbReference>
<dbReference type="EMBL" id="GEVI01025545">
    <property type="protein sequence ID" value="JAU06775.1"/>
    <property type="molecule type" value="Transcribed_RNA"/>
</dbReference>
<evidence type="ECO:0000256" key="3">
    <source>
        <dbReference type="ARBA" id="ARBA00023274"/>
    </source>
</evidence>
<evidence type="ECO:0000256" key="1">
    <source>
        <dbReference type="ARBA" id="ARBA00007320"/>
    </source>
</evidence>
<dbReference type="PROSITE" id="PS00475">
    <property type="entry name" value="RIBOSOMAL_L15"/>
    <property type="match status" value="1"/>
</dbReference>
<evidence type="ECO:0000313" key="9">
    <source>
        <dbReference type="EMBL" id="JAU06775.1"/>
    </source>
</evidence>
<evidence type="ECO:0000256" key="4">
    <source>
        <dbReference type="ARBA" id="ARBA00035200"/>
    </source>
</evidence>
<feature type="domain" description="Large ribosomal subunit protein uL15/eL18" evidence="8">
    <location>
        <begin position="73"/>
        <end position="144"/>
    </location>
</feature>
<dbReference type="EMBL" id="GEVK01007347">
    <property type="protein sequence ID" value="JAU45485.1"/>
    <property type="molecule type" value="Transcribed_RNA"/>
</dbReference>
<evidence type="ECO:0000313" key="10">
    <source>
        <dbReference type="EMBL" id="JAU45485.1"/>
    </source>
</evidence>
<dbReference type="EMBL" id="GEVL01006982">
    <property type="protein sequence ID" value="JAU70359.1"/>
    <property type="molecule type" value="Transcribed_RNA"/>
</dbReference>
<dbReference type="InterPro" id="IPR027386">
    <property type="entry name" value="Rbsml_uL15_N"/>
</dbReference>
<dbReference type="GO" id="GO:0003729">
    <property type="term" value="F:mRNA binding"/>
    <property type="evidence" value="ECO:0007669"/>
    <property type="project" value="UniProtKB-ARBA"/>
</dbReference>
<organism evidence="11">
    <name type="scientific">Noccaea caerulescens</name>
    <name type="common">Alpine penny-cress</name>
    <name type="synonym">Thlaspi caerulescens</name>
    <dbReference type="NCBI Taxonomy" id="107243"/>
    <lineage>
        <taxon>Eukaryota</taxon>
        <taxon>Viridiplantae</taxon>
        <taxon>Streptophyta</taxon>
        <taxon>Embryophyta</taxon>
        <taxon>Tracheophyta</taxon>
        <taxon>Spermatophyta</taxon>
        <taxon>Magnoliopsida</taxon>
        <taxon>eudicotyledons</taxon>
        <taxon>Gunneridae</taxon>
        <taxon>Pentapetalae</taxon>
        <taxon>rosids</taxon>
        <taxon>malvids</taxon>
        <taxon>Brassicales</taxon>
        <taxon>Brassicaceae</taxon>
        <taxon>Coluteocarpeae</taxon>
        <taxon>Noccaea</taxon>
    </lineage>
</organism>
<name>A0A1J3HQ27_NOCCA</name>
<dbReference type="InterPro" id="IPR021131">
    <property type="entry name" value="Ribosomal_uL15/eL18"/>
</dbReference>
<dbReference type="SUPFAM" id="SSF52080">
    <property type="entry name" value="Ribosomal proteins L15p and L18e"/>
    <property type="match status" value="1"/>
</dbReference>
<sequence>MTARLRKIRKLRGSVSCGGGRVGRHRKHSGGRGNAGGLQHNRTAMDRYHPGYFGKKGIRVFNLQRNRLHFPSINIDRVWTLLTEKSRKLYAQNKDRVPVIDVTKAGYFKVLGKGFLPSQPVVVKAKFFSKIAERKIKAVGGACVLTA</sequence>
<dbReference type="GO" id="GO:0006412">
    <property type="term" value="P:translation"/>
    <property type="evidence" value="ECO:0007669"/>
    <property type="project" value="InterPro"/>
</dbReference>
<reference evidence="11" key="1">
    <citation type="submission" date="2016-07" db="EMBL/GenBank/DDBJ databases">
        <title>De novo transcriptome assembly of four accessions of the metal hyperaccumulator plant Noccaea caerulescens.</title>
        <authorList>
            <person name="Blande D."/>
            <person name="Halimaa P."/>
            <person name="Tervahauta A.I."/>
            <person name="Aarts M.G."/>
            <person name="Karenlampi S.O."/>
        </authorList>
    </citation>
    <scope>NUCLEOTIDE SEQUENCE</scope>
</reference>
<dbReference type="AlphaFoldDB" id="A0A1J3HQ27"/>
<dbReference type="FunFam" id="3.100.10.10:FF:000002">
    <property type="entry name" value="60S ribosomal protein L27a"/>
    <property type="match status" value="1"/>
</dbReference>
<feature type="region of interest" description="Disordered" evidence="7">
    <location>
        <begin position="17"/>
        <end position="41"/>
    </location>
</feature>
<evidence type="ECO:0000313" key="12">
    <source>
        <dbReference type="EMBL" id="JAU85580.1"/>
    </source>
</evidence>
<evidence type="ECO:0000256" key="2">
    <source>
        <dbReference type="ARBA" id="ARBA00022980"/>
    </source>
</evidence>